<dbReference type="PANTHER" id="PTHR41251">
    <property type="entry name" value="NON-HOMOLOGOUS END JOINING PROTEIN KU"/>
    <property type="match status" value="1"/>
</dbReference>
<dbReference type="SMART" id="SM00559">
    <property type="entry name" value="Ku78"/>
    <property type="match status" value="1"/>
</dbReference>
<evidence type="ECO:0000256" key="1">
    <source>
        <dbReference type="ARBA" id="ARBA00023125"/>
    </source>
</evidence>
<dbReference type="EMBL" id="BMVX01000038">
    <property type="protein sequence ID" value="GGZ94974.1"/>
    <property type="molecule type" value="Genomic_DNA"/>
</dbReference>
<dbReference type="Gene3D" id="2.40.290.10">
    <property type="match status" value="1"/>
</dbReference>
<keyword evidence="2 3" id="KW-0233">DNA recombination</keyword>
<dbReference type="NCBIfam" id="TIGR02772">
    <property type="entry name" value="Ku_bact"/>
    <property type="match status" value="1"/>
</dbReference>
<feature type="compositionally biased region" description="Basic residues" evidence="4">
    <location>
        <begin position="235"/>
        <end position="251"/>
    </location>
</feature>
<proteinExistence type="inferred from homology"/>
<feature type="compositionally biased region" description="Low complexity" evidence="4">
    <location>
        <begin position="252"/>
        <end position="275"/>
    </location>
</feature>
<dbReference type="GO" id="GO:0006310">
    <property type="term" value="P:DNA recombination"/>
    <property type="evidence" value="ECO:0007669"/>
    <property type="project" value="UniProtKB-KW"/>
</dbReference>
<comment type="caution">
    <text evidence="6">The sequence shown here is derived from an EMBL/GenBank/DDBJ whole genome shotgun (WGS) entry which is preliminary data.</text>
</comment>
<dbReference type="PANTHER" id="PTHR41251:SF1">
    <property type="entry name" value="NON-HOMOLOGOUS END JOINING PROTEIN KU"/>
    <property type="match status" value="1"/>
</dbReference>
<reference evidence="6" key="2">
    <citation type="submission" date="2020-09" db="EMBL/GenBank/DDBJ databases">
        <authorList>
            <person name="Sun Q."/>
            <person name="Ohkuma M."/>
        </authorList>
    </citation>
    <scope>NUCLEOTIDE SEQUENCE</scope>
    <source>
        <strain evidence="6">JCM 4834</strain>
    </source>
</reference>
<keyword evidence="1 3" id="KW-0238">DNA-binding</keyword>
<evidence type="ECO:0000313" key="6">
    <source>
        <dbReference type="EMBL" id="GGZ94974.1"/>
    </source>
</evidence>
<feature type="compositionally biased region" description="Basic and acidic residues" evidence="4">
    <location>
        <begin position="298"/>
        <end position="308"/>
    </location>
</feature>
<reference evidence="6" key="1">
    <citation type="journal article" date="2014" name="Int. J. Syst. Evol. Microbiol.">
        <title>Complete genome sequence of Corynebacterium casei LMG S-19264T (=DSM 44701T), isolated from a smear-ripened cheese.</title>
        <authorList>
            <consortium name="US DOE Joint Genome Institute (JGI-PGF)"/>
            <person name="Walter F."/>
            <person name="Albersmeier A."/>
            <person name="Kalinowski J."/>
            <person name="Ruckert C."/>
        </authorList>
    </citation>
    <scope>NUCLEOTIDE SEQUENCE</scope>
    <source>
        <strain evidence="6">JCM 4834</strain>
    </source>
</reference>
<feature type="region of interest" description="Disordered" evidence="4">
    <location>
        <begin position="235"/>
        <end position="308"/>
    </location>
</feature>
<evidence type="ECO:0000256" key="3">
    <source>
        <dbReference type="HAMAP-Rule" id="MF_01875"/>
    </source>
</evidence>
<dbReference type="SUPFAM" id="SSF100939">
    <property type="entry name" value="SPOC domain-like"/>
    <property type="match status" value="1"/>
</dbReference>
<comment type="function">
    <text evidence="3">With LigD forms a non-homologous end joining (NHEJ) DNA repair enzyme, which repairs dsDNA breaks with reduced fidelity. Binds linear dsDNA with 5'- and 3'- overhangs but not closed circular dsDNA nor ssDNA. Recruits and stimulates the ligase activity of LigD.</text>
</comment>
<keyword evidence="3" id="KW-0227">DNA damage</keyword>
<dbReference type="GO" id="GO:0003690">
    <property type="term" value="F:double-stranded DNA binding"/>
    <property type="evidence" value="ECO:0007669"/>
    <property type="project" value="UniProtKB-UniRule"/>
</dbReference>
<feature type="compositionally biased region" description="Basic residues" evidence="4">
    <location>
        <begin position="287"/>
        <end position="297"/>
    </location>
</feature>
<organism evidence="6 7">
    <name type="scientific">Streptomyces subrutilus</name>
    <dbReference type="NCBI Taxonomy" id="36818"/>
    <lineage>
        <taxon>Bacteria</taxon>
        <taxon>Bacillati</taxon>
        <taxon>Actinomycetota</taxon>
        <taxon>Actinomycetes</taxon>
        <taxon>Kitasatosporales</taxon>
        <taxon>Streptomycetaceae</taxon>
        <taxon>Streptomyces</taxon>
    </lineage>
</organism>
<sequence>MYLVKGGAAMARPVWTGVLGFGLVSLPVGLYTATDSHTIRFHQLQRGTADRIRNRRVNERTGDEVDLADIVKGFDTGGEYVIVEPQELDEIAPCRSRSIDVAGFVDLDTVDPVFFDKTYFLGPRGAQYGNVCALLERALAESNKAGIATFVMRGREYLVALKAEEAEGLLTLHTLHWADELRDPHAEVPDLPGKVEATAAEVKMAMQLIDALAMEWEPEAFHDSFREKVEALVKRRPPARRWRRPNRRRSRPVPSTSWRPCAPASSGPGAPRTPATRPPHPAPGRWAGRRRRPRRSGRAPDRRPRAGS</sequence>
<accession>A0A918VFG6</accession>
<evidence type="ECO:0000256" key="2">
    <source>
        <dbReference type="ARBA" id="ARBA00023172"/>
    </source>
</evidence>
<dbReference type="InterPro" id="IPR016194">
    <property type="entry name" value="SPOC-like_C_dom_sf"/>
</dbReference>
<dbReference type="Pfam" id="PF02735">
    <property type="entry name" value="Ku"/>
    <property type="match status" value="1"/>
</dbReference>
<dbReference type="InterPro" id="IPR006164">
    <property type="entry name" value="DNA_bd_Ku70/Ku80"/>
</dbReference>
<comment type="similarity">
    <text evidence="3">Belongs to the prokaryotic Ku family.</text>
</comment>
<comment type="subunit">
    <text evidence="3">Homodimer. Interacts with LigD.</text>
</comment>
<dbReference type="GO" id="GO:0006303">
    <property type="term" value="P:double-strand break repair via nonhomologous end joining"/>
    <property type="evidence" value="ECO:0007669"/>
    <property type="project" value="UniProtKB-UniRule"/>
</dbReference>
<evidence type="ECO:0000256" key="4">
    <source>
        <dbReference type="SAM" id="MobiDB-lite"/>
    </source>
</evidence>
<evidence type="ECO:0000259" key="5">
    <source>
        <dbReference type="SMART" id="SM00559"/>
    </source>
</evidence>
<keyword evidence="3" id="KW-0234">DNA repair</keyword>
<dbReference type="AlphaFoldDB" id="A0A918VFG6"/>
<feature type="domain" description="Ku" evidence="5">
    <location>
        <begin position="62"/>
        <end position="193"/>
    </location>
</feature>
<name>A0A918VFG6_9ACTN</name>
<dbReference type="InterPro" id="IPR009187">
    <property type="entry name" value="Prok_Ku"/>
</dbReference>
<dbReference type="RefSeq" id="WP_306419967.1">
    <property type="nucleotide sequence ID" value="NZ_BMVX01000038.1"/>
</dbReference>
<protein>
    <recommendedName>
        <fullName evidence="3">Non-homologous end joining protein Ku</fullName>
    </recommendedName>
</protein>
<dbReference type="HAMAP" id="MF_01875">
    <property type="entry name" value="Prokaryotic_Ku"/>
    <property type="match status" value="1"/>
</dbReference>
<dbReference type="Proteomes" id="UP000634660">
    <property type="component" value="Unassembled WGS sequence"/>
</dbReference>
<gene>
    <name evidence="3" type="primary">ku</name>
    <name evidence="6" type="ORF">GCM10010371_63560</name>
</gene>
<evidence type="ECO:0000313" key="7">
    <source>
        <dbReference type="Proteomes" id="UP000634660"/>
    </source>
</evidence>